<comment type="caution">
    <text evidence="1">The sequence shown here is derived from an EMBL/GenBank/DDBJ whole genome shotgun (WGS) entry which is preliminary data.</text>
</comment>
<dbReference type="Proteomes" id="UP000268093">
    <property type="component" value="Unassembled WGS sequence"/>
</dbReference>
<name>A0A433DAJ4_9FUNG</name>
<sequence length="266" mass="30104">MSTITLWIQLENEPSPEKYTPNGLSATADLADFAALLCQDIEAFSKLKGRDLQFFTGGDHIPLLVDTLLTGVPNNSAENPLVIRYPLSSTPVHVRYNLSTSKGSVTLPHTTGLWHRLRQEVYKKFEALRDDDPKFYFVHHLGEGKDGDDIMDELQLNAIVEETSPKQKKREISLGIKIEGKKAYGEYTLKEVSRLFVKEEWNNIGNAPQFDIESLPRVEPQSDPIDTEYKYFIDSLKNWDSIFCGEIPNEATARCFISIFMGCAIL</sequence>
<evidence type="ECO:0000313" key="1">
    <source>
        <dbReference type="EMBL" id="RUP47876.1"/>
    </source>
</evidence>
<evidence type="ECO:0000313" key="2">
    <source>
        <dbReference type="Proteomes" id="UP000268093"/>
    </source>
</evidence>
<organism evidence="1 2">
    <name type="scientific">Jimgerdemannia flammicorona</name>
    <dbReference type="NCBI Taxonomy" id="994334"/>
    <lineage>
        <taxon>Eukaryota</taxon>
        <taxon>Fungi</taxon>
        <taxon>Fungi incertae sedis</taxon>
        <taxon>Mucoromycota</taxon>
        <taxon>Mucoromycotina</taxon>
        <taxon>Endogonomycetes</taxon>
        <taxon>Endogonales</taxon>
        <taxon>Endogonaceae</taxon>
        <taxon>Jimgerdemannia</taxon>
    </lineage>
</organism>
<protein>
    <submittedName>
        <fullName evidence="1">Uncharacterized protein</fullName>
    </submittedName>
</protein>
<proteinExistence type="predicted"/>
<dbReference type="OrthoDB" id="2410986at2759"/>
<reference evidence="1 2" key="1">
    <citation type="journal article" date="2018" name="New Phytol.">
        <title>Phylogenomics of Endogonaceae and evolution of mycorrhizas within Mucoromycota.</title>
        <authorList>
            <person name="Chang Y."/>
            <person name="Desiro A."/>
            <person name="Na H."/>
            <person name="Sandor L."/>
            <person name="Lipzen A."/>
            <person name="Clum A."/>
            <person name="Barry K."/>
            <person name="Grigoriev I.V."/>
            <person name="Martin F.M."/>
            <person name="Stajich J.E."/>
            <person name="Smith M.E."/>
            <person name="Bonito G."/>
            <person name="Spatafora J.W."/>
        </authorList>
    </citation>
    <scope>NUCLEOTIDE SEQUENCE [LARGE SCALE GENOMIC DNA]</scope>
    <source>
        <strain evidence="1 2">GMNB39</strain>
    </source>
</reference>
<accession>A0A433DAJ4</accession>
<keyword evidence="2" id="KW-1185">Reference proteome</keyword>
<gene>
    <name evidence="1" type="ORF">BC936DRAFT_145234</name>
</gene>
<feature type="non-terminal residue" evidence="1">
    <location>
        <position position="266"/>
    </location>
</feature>
<dbReference type="EMBL" id="RBNI01004000">
    <property type="protein sequence ID" value="RUP47876.1"/>
    <property type="molecule type" value="Genomic_DNA"/>
</dbReference>
<dbReference type="AlphaFoldDB" id="A0A433DAJ4"/>